<sequence>MKPIILLYGGGIDSTTLLAHLSKHRRVYAMFFAYGQKAEALEREACKYFCERYHAEFVEVKLPISELADSAILNGGALADNPAINIVDGRNLTFITLASMFAAKVDVTEIAVGFHVEPVARPFPDASPEFLDAVNTMLPQAFVHKAQVVAPFKDMTRAEIFRYADSMDSEILAQAHTCYEDVPGGCGKCSHCLIKAELTE</sequence>
<name>A0A514CSI1_9CAUD</name>
<dbReference type="GO" id="GO:0016874">
    <property type="term" value="F:ligase activity"/>
    <property type="evidence" value="ECO:0007669"/>
    <property type="project" value="UniProtKB-KW"/>
</dbReference>
<keyword evidence="2" id="KW-0436">Ligase</keyword>
<evidence type="ECO:0000313" key="11">
    <source>
        <dbReference type="Proteomes" id="UP000320799"/>
    </source>
</evidence>
<dbReference type="GO" id="GO:0005524">
    <property type="term" value="F:ATP binding"/>
    <property type="evidence" value="ECO:0007669"/>
    <property type="project" value="UniProtKB-KW"/>
</dbReference>
<dbReference type="InterPro" id="IPR014729">
    <property type="entry name" value="Rossmann-like_a/b/a_fold"/>
</dbReference>
<evidence type="ECO:0000256" key="2">
    <source>
        <dbReference type="ARBA" id="ARBA00022598"/>
    </source>
</evidence>
<dbReference type="PANTHER" id="PTHR42914">
    <property type="entry name" value="7-CYANO-7-DEAZAGUANINE SYNTHASE"/>
    <property type="match status" value="1"/>
</dbReference>
<dbReference type="GO" id="GO:0046872">
    <property type="term" value="F:metal ion binding"/>
    <property type="evidence" value="ECO:0007669"/>
    <property type="project" value="UniProtKB-KW"/>
</dbReference>
<evidence type="ECO:0000256" key="8">
    <source>
        <dbReference type="ARBA" id="ARBA00039149"/>
    </source>
</evidence>
<keyword evidence="5" id="KW-0862">Zinc</keyword>
<protein>
    <recommendedName>
        <fullName evidence="8">7-cyano-7-deazaguanine synthase</fullName>
        <ecNumber evidence="8">6.3.4.20</ecNumber>
    </recommendedName>
</protein>
<evidence type="ECO:0000256" key="3">
    <source>
        <dbReference type="ARBA" id="ARBA00022723"/>
    </source>
</evidence>
<comment type="pathway">
    <text evidence="1">Purine metabolism; 7-cyano-7-deazaguanine biosynthesis.</text>
</comment>
<comment type="catalytic activity">
    <reaction evidence="9">
        <text>7-carboxy-7-carbaguanine + NH4(+) + 2 ATP = 7-cyano-7-carbaguanine + 2 AMP + 2 diphosphate + 2 H(+)</text>
        <dbReference type="Rhea" id="RHEA:27982"/>
        <dbReference type="ChEBI" id="CHEBI:15378"/>
        <dbReference type="ChEBI" id="CHEBI:28938"/>
        <dbReference type="ChEBI" id="CHEBI:30616"/>
        <dbReference type="ChEBI" id="CHEBI:33019"/>
        <dbReference type="ChEBI" id="CHEBI:45075"/>
        <dbReference type="ChEBI" id="CHEBI:61036"/>
        <dbReference type="ChEBI" id="CHEBI:456215"/>
        <dbReference type="EC" id="6.3.4.20"/>
    </reaction>
</comment>
<evidence type="ECO:0000313" key="10">
    <source>
        <dbReference type="EMBL" id="QDH83432.1"/>
    </source>
</evidence>
<evidence type="ECO:0000256" key="1">
    <source>
        <dbReference type="ARBA" id="ARBA00005061"/>
    </source>
</evidence>
<evidence type="ECO:0000256" key="5">
    <source>
        <dbReference type="ARBA" id="ARBA00022833"/>
    </source>
</evidence>
<keyword evidence="3" id="KW-0479">Metal-binding</keyword>
<evidence type="ECO:0000256" key="9">
    <source>
        <dbReference type="ARBA" id="ARBA00047890"/>
    </source>
</evidence>
<dbReference type="SUPFAM" id="SSF52402">
    <property type="entry name" value="Adenine nucleotide alpha hydrolases-like"/>
    <property type="match status" value="1"/>
</dbReference>
<keyword evidence="11" id="KW-1185">Reference proteome</keyword>
<dbReference type="Pfam" id="PF06508">
    <property type="entry name" value="QueC"/>
    <property type="match status" value="1"/>
</dbReference>
<dbReference type="RefSeq" id="YP_009903613.1">
    <property type="nucleotide sequence ID" value="NC_049849.1"/>
</dbReference>
<reference evidence="10 11" key="1">
    <citation type="submission" date="2019-06" db="EMBL/GenBank/DDBJ databases">
        <authorList>
            <person name="Kincaid V.D."/>
            <person name="Fuller A."/>
            <person name="Hodges K."/>
            <person name="Bansal M."/>
            <person name="Essig J."/>
            <person name="Johnson A."/>
        </authorList>
    </citation>
    <scope>NUCLEOTIDE SEQUENCE [LARGE SCALE GENOMIC DNA]</scope>
</reference>
<evidence type="ECO:0000256" key="7">
    <source>
        <dbReference type="ARBA" id="ARBA00037993"/>
    </source>
</evidence>
<comment type="similarity">
    <text evidence="7">Belongs to the QueC family.</text>
</comment>
<dbReference type="EC" id="6.3.4.20" evidence="8"/>
<dbReference type="Gene3D" id="3.40.50.620">
    <property type="entry name" value="HUPs"/>
    <property type="match status" value="1"/>
</dbReference>
<dbReference type="GeneID" id="56135889"/>
<proteinExistence type="inferred from homology"/>
<keyword evidence="6" id="KW-0067">ATP-binding</keyword>
<dbReference type="InterPro" id="IPR018317">
    <property type="entry name" value="QueC"/>
</dbReference>
<dbReference type="PIRSF" id="PIRSF006293">
    <property type="entry name" value="ExsB"/>
    <property type="match status" value="1"/>
</dbReference>
<dbReference type="PANTHER" id="PTHR42914:SF1">
    <property type="entry name" value="7-CYANO-7-DEAZAGUANINE SYNTHASE"/>
    <property type="match status" value="1"/>
</dbReference>
<keyword evidence="4" id="KW-0547">Nucleotide-binding</keyword>
<evidence type="ECO:0000256" key="6">
    <source>
        <dbReference type="ARBA" id="ARBA00022840"/>
    </source>
</evidence>
<accession>A0A514CSI1</accession>
<dbReference type="KEGG" id="vg:56135889"/>
<organism evidence="10 11">
    <name type="scientific">Achromobacter phage Motura</name>
    <dbReference type="NCBI Taxonomy" id="2591403"/>
    <lineage>
        <taxon>Viruses</taxon>
        <taxon>Duplodnaviria</taxon>
        <taxon>Heunggongvirae</taxon>
        <taxon>Uroviricota</taxon>
        <taxon>Caudoviricetes</taxon>
        <taxon>Moturavirus</taxon>
        <taxon>Moturavirus motura</taxon>
    </lineage>
</organism>
<dbReference type="Proteomes" id="UP000320799">
    <property type="component" value="Segment"/>
</dbReference>
<evidence type="ECO:0000256" key="4">
    <source>
        <dbReference type="ARBA" id="ARBA00022741"/>
    </source>
</evidence>
<dbReference type="EMBL" id="MN094788">
    <property type="protein sequence ID" value="QDH83432.1"/>
    <property type="molecule type" value="Genomic_DNA"/>
</dbReference>